<dbReference type="GO" id="GO:0009279">
    <property type="term" value="C:cell outer membrane"/>
    <property type="evidence" value="ECO:0007669"/>
    <property type="project" value="UniProtKB-SubCell"/>
</dbReference>
<evidence type="ECO:0000313" key="13">
    <source>
        <dbReference type="EMBL" id="AMJ74381.1"/>
    </source>
</evidence>
<dbReference type="InterPro" id="IPR036942">
    <property type="entry name" value="Beta-barrel_TonB_sf"/>
</dbReference>
<protein>
    <submittedName>
        <fullName evidence="14">TonB-dependent receptor</fullName>
    </submittedName>
</protein>
<dbReference type="SUPFAM" id="SSF56935">
    <property type="entry name" value="Porins"/>
    <property type="match status" value="1"/>
</dbReference>
<keyword evidence="14" id="KW-0675">Receptor</keyword>
<evidence type="ECO:0000313" key="15">
    <source>
        <dbReference type="Proteomes" id="UP000056750"/>
    </source>
</evidence>
<evidence type="ECO:0000256" key="3">
    <source>
        <dbReference type="ARBA" id="ARBA00022452"/>
    </source>
</evidence>
<keyword evidence="6 8" id="KW-0472">Membrane</keyword>
<dbReference type="InterPro" id="IPR012910">
    <property type="entry name" value="Plug_dom"/>
</dbReference>
<dbReference type="EMBL" id="JAUOQI010000008">
    <property type="protein sequence ID" value="MDO6578347.1"/>
    <property type="molecule type" value="Genomic_DNA"/>
</dbReference>
<evidence type="ECO:0000313" key="16">
    <source>
        <dbReference type="Proteomes" id="UP001170717"/>
    </source>
</evidence>
<proteinExistence type="inferred from homology"/>
<evidence type="ECO:0000256" key="1">
    <source>
        <dbReference type="ARBA" id="ARBA00004571"/>
    </source>
</evidence>
<keyword evidence="3 8" id="KW-1134">Transmembrane beta strand</keyword>
<dbReference type="PROSITE" id="PS52016">
    <property type="entry name" value="TONB_DEPENDENT_REC_3"/>
    <property type="match status" value="1"/>
</dbReference>
<evidence type="ECO:0000256" key="7">
    <source>
        <dbReference type="ARBA" id="ARBA00023237"/>
    </source>
</evidence>
<evidence type="ECO:0000256" key="2">
    <source>
        <dbReference type="ARBA" id="ARBA00022448"/>
    </source>
</evidence>
<comment type="similarity">
    <text evidence="8 9">Belongs to the TonB-dependent receptor family.</text>
</comment>
<evidence type="ECO:0000259" key="12">
    <source>
        <dbReference type="Pfam" id="PF07715"/>
    </source>
</evidence>
<dbReference type="KEGG" id="asq:AVL57_10640"/>
<name>A0AAW7Z352_9ALTE</name>
<keyword evidence="7 8" id="KW-0998">Cell outer membrane</keyword>
<dbReference type="Proteomes" id="UP001170717">
    <property type="component" value="Unassembled WGS sequence"/>
</dbReference>
<evidence type="ECO:0000256" key="4">
    <source>
        <dbReference type="ARBA" id="ARBA00022692"/>
    </source>
</evidence>
<keyword evidence="15" id="KW-1185">Reference proteome</keyword>
<evidence type="ECO:0000256" key="6">
    <source>
        <dbReference type="ARBA" id="ARBA00023136"/>
    </source>
</evidence>
<sequence length="945" mass="101641">MFTNSKLAKSVRLACAFGAVSTIGFSGAVAAQEAEEAADSVEKIEVTGSRIRRTDIEGANPVTVMTRVDIEKFGITSIGDVLQAIPSAGSAINTNNNNGGNGTTTINIRGIGSNRTLVLVNGKRWAPGLTGSVDLNNIPSSIIERIEVLKDGASAVYGSDAVAGVVNIITRQDFEGVHASGYLGQYDEGDGNKESWDIGFGVANDRGNVYFNVSYVEEEPTFAGDREISAVPVFGAPTGYGGSSGTPNGRFWYFDDEATSFNVQNDGQGGLIPWTGSSAFNFAPLNYLSTPQERINLYSQGRYELTDNVSVNVTGFYGNRRSSQLLAPTPLFIGNAAGTSGVTIAANNPYNPTGLDLTDTAGFGEANSLFFAGRRMMEAGYREFAQNVDQFQFNGGFDGVIELGDQEYYWDATYTYADITQNTLTDGLLNMDRVALALGDVDTCAATDGCVPLNFFGGATAIGEGTITQEMLDYIQFTAQDAANSTLESYSANISGEVFELPAGYLAFAAGYEKRWQSGYDQPDALIAAGITSGNSRQPTSGSFSVEEVYLEVAIPLISDVEFIEQLDLELATRYSDYSNFGDTTNSKVGLKWRINEDVLVRGTWSEAFRAPSLSELFLGNSDSFATLIDPCNGGEAANANSPGCAGIPAAYEQPNPQIRTTVGGNADLAPEEAESFTYGFVYSPAQVEGLSITFDVFDIEVDNAVSTVGAQRILDACATTGTTFCSLIERNSGGVVTELFNGLVNLGGQTTSGFDYNVAYNFDTEYGDFRVNWDGTYVDERTSIFVDPVTGESISENDAGKAFDRDVIPRIRTNLSVTWAYEDWTANYLVRFIGGTTEACSFDDDTDDAGNYLEDTLCSDPGVSVFAEDGSLESKDSFNELDAMAYHDASVGYSVTENLRLTFGVNNLWDADPEISYTTFANSFDPSMYEIPGRFFYGRINVDF</sequence>
<keyword evidence="2 8" id="KW-0813">Transport</keyword>
<dbReference type="GeneID" id="83258204"/>
<evidence type="ECO:0000313" key="14">
    <source>
        <dbReference type="EMBL" id="MDO6578347.1"/>
    </source>
</evidence>
<accession>A0AAW7Z352</accession>
<keyword evidence="5 9" id="KW-0798">TonB box</keyword>
<dbReference type="PANTHER" id="PTHR47234">
    <property type="match status" value="1"/>
</dbReference>
<dbReference type="Pfam" id="PF07715">
    <property type="entry name" value="Plug"/>
    <property type="match status" value="1"/>
</dbReference>
<evidence type="ECO:0000259" key="11">
    <source>
        <dbReference type="Pfam" id="PF00593"/>
    </source>
</evidence>
<comment type="subcellular location">
    <subcellularLocation>
        <location evidence="1 8">Cell outer membrane</location>
        <topology evidence="1 8">Multi-pass membrane protein</topology>
    </subcellularLocation>
</comment>
<gene>
    <name evidence="13" type="ORF">AVL57_10640</name>
    <name evidence="14" type="ORF">Q4527_13155</name>
</gene>
<keyword evidence="4 8" id="KW-0812">Transmembrane</keyword>
<dbReference type="InterPro" id="IPR039426">
    <property type="entry name" value="TonB-dep_rcpt-like"/>
</dbReference>
<feature type="signal peptide" evidence="10">
    <location>
        <begin position="1"/>
        <end position="30"/>
    </location>
</feature>
<dbReference type="Proteomes" id="UP000056750">
    <property type="component" value="Chromosome"/>
</dbReference>
<organism evidence="14 16">
    <name type="scientific">Alteromonas stellipolaris</name>
    <dbReference type="NCBI Taxonomy" id="233316"/>
    <lineage>
        <taxon>Bacteria</taxon>
        <taxon>Pseudomonadati</taxon>
        <taxon>Pseudomonadota</taxon>
        <taxon>Gammaproteobacteria</taxon>
        <taxon>Alteromonadales</taxon>
        <taxon>Alteromonadaceae</taxon>
        <taxon>Alteromonas/Salinimonas group</taxon>
        <taxon>Alteromonas</taxon>
    </lineage>
</organism>
<feature type="chain" id="PRO_5043925247" evidence="10">
    <location>
        <begin position="31"/>
        <end position="945"/>
    </location>
</feature>
<evidence type="ECO:0000256" key="8">
    <source>
        <dbReference type="PROSITE-ProRule" id="PRU01360"/>
    </source>
</evidence>
<feature type="domain" description="TonB-dependent receptor plug" evidence="12">
    <location>
        <begin position="58"/>
        <end position="165"/>
    </location>
</feature>
<evidence type="ECO:0000256" key="10">
    <source>
        <dbReference type="SAM" id="SignalP"/>
    </source>
</evidence>
<dbReference type="InterPro" id="IPR000531">
    <property type="entry name" value="Beta-barrel_TonB"/>
</dbReference>
<evidence type="ECO:0000256" key="5">
    <source>
        <dbReference type="ARBA" id="ARBA00023077"/>
    </source>
</evidence>
<reference evidence="14" key="2">
    <citation type="submission" date="2023-07" db="EMBL/GenBank/DDBJ databases">
        <title>Genome content predicts the carbon catabolic preferences of heterotrophic bacteria.</title>
        <authorList>
            <person name="Gralka M."/>
        </authorList>
    </citation>
    <scope>NUCLEOTIDE SEQUENCE</scope>
    <source>
        <strain evidence="14">F2M12</strain>
    </source>
</reference>
<dbReference type="InterPro" id="IPR037066">
    <property type="entry name" value="Plug_dom_sf"/>
</dbReference>
<evidence type="ECO:0000256" key="9">
    <source>
        <dbReference type="RuleBase" id="RU003357"/>
    </source>
</evidence>
<dbReference type="Pfam" id="PF00593">
    <property type="entry name" value="TonB_dep_Rec_b-barrel"/>
    <property type="match status" value="1"/>
</dbReference>
<dbReference type="Gene3D" id="2.170.130.10">
    <property type="entry name" value="TonB-dependent receptor, plug domain"/>
    <property type="match status" value="1"/>
</dbReference>
<dbReference type="EMBL" id="CP013926">
    <property type="protein sequence ID" value="AMJ74381.1"/>
    <property type="molecule type" value="Genomic_DNA"/>
</dbReference>
<dbReference type="Gene3D" id="2.40.170.20">
    <property type="entry name" value="TonB-dependent receptor, beta-barrel domain"/>
    <property type="match status" value="1"/>
</dbReference>
<keyword evidence="10" id="KW-0732">Signal</keyword>
<reference evidence="13 15" key="1">
    <citation type="submission" date="2015-12" db="EMBL/GenBank/DDBJ databases">
        <title>Intraspecies pangenome expansion in the marine bacterium Alteromonas.</title>
        <authorList>
            <person name="Lopez-Perez M."/>
            <person name="Rodriguez-Valera F."/>
        </authorList>
    </citation>
    <scope>NUCLEOTIDE SEQUENCE [LARGE SCALE GENOMIC DNA]</scope>
    <source>
        <strain evidence="13 15">LMG 21861</strain>
    </source>
</reference>
<dbReference type="AlphaFoldDB" id="A0AAW7Z352"/>
<feature type="domain" description="TonB-dependent receptor-like beta-barrel" evidence="11">
    <location>
        <begin position="364"/>
        <end position="909"/>
    </location>
</feature>
<dbReference type="PANTHER" id="PTHR47234:SF2">
    <property type="entry name" value="TONB-DEPENDENT RECEPTOR"/>
    <property type="match status" value="1"/>
</dbReference>
<dbReference type="RefSeq" id="WP_057793213.1">
    <property type="nucleotide sequence ID" value="NZ_CAXIBE010000007.1"/>
</dbReference>